<evidence type="ECO:0000256" key="1">
    <source>
        <dbReference type="ARBA" id="ARBA00010006"/>
    </source>
</evidence>
<dbReference type="InterPro" id="IPR039046">
    <property type="entry name" value="PDPK1"/>
</dbReference>
<dbReference type="GO" id="GO:0004674">
    <property type="term" value="F:protein serine/threonine kinase activity"/>
    <property type="evidence" value="ECO:0007669"/>
    <property type="project" value="UniProtKB-KW"/>
</dbReference>
<dbReference type="Pfam" id="PF00179">
    <property type="entry name" value="UQ_con"/>
    <property type="match status" value="1"/>
</dbReference>
<evidence type="ECO:0000259" key="12">
    <source>
        <dbReference type="PROSITE" id="PS50011"/>
    </source>
</evidence>
<feature type="compositionally biased region" description="Basic and acidic residues" evidence="11">
    <location>
        <begin position="1307"/>
        <end position="1316"/>
    </location>
</feature>
<dbReference type="SMART" id="SM00212">
    <property type="entry name" value="UBCc"/>
    <property type="match status" value="1"/>
</dbReference>
<proteinExistence type="inferred from homology"/>
<dbReference type="InterPro" id="IPR011009">
    <property type="entry name" value="Kinase-like_dom_sf"/>
</dbReference>
<dbReference type="SUPFAM" id="SSF54495">
    <property type="entry name" value="UBC-like"/>
    <property type="match status" value="1"/>
</dbReference>
<gene>
    <name evidence="14" type="ORF">Dda_7982</name>
</gene>
<feature type="region of interest" description="Disordered" evidence="11">
    <location>
        <begin position="664"/>
        <end position="692"/>
    </location>
</feature>
<dbReference type="InterPro" id="IPR008271">
    <property type="entry name" value="Ser/Thr_kinase_AS"/>
</dbReference>
<dbReference type="GO" id="GO:0035556">
    <property type="term" value="P:intracellular signal transduction"/>
    <property type="evidence" value="ECO:0007669"/>
    <property type="project" value="TreeGrafter"/>
</dbReference>
<keyword evidence="4" id="KW-0808">Transferase</keyword>
<evidence type="ECO:0000313" key="15">
    <source>
        <dbReference type="Proteomes" id="UP001221413"/>
    </source>
</evidence>
<feature type="compositionally biased region" description="Low complexity" evidence="11">
    <location>
        <begin position="1241"/>
        <end position="1250"/>
    </location>
</feature>
<keyword evidence="5 10" id="KW-0547">Nucleotide-binding</keyword>
<organism evidence="14 15">
    <name type="scientific">Drechslerella dactyloides</name>
    <name type="common">Nematode-trapping fungus</name>
    <name type="synonym">Arthrobotrys dactyloides</name>
    <dbReference type="NCBI Taxonomy" id="74499"/>
    <lineage>
        <taxon>Eukaryota</taxon>
        <taxon>Fungi</taxon>
        <taxon>Dikarya</taxon>
        <taxon>Ascomycota</taxon>
        <taxon>Pezizomycotina</taxon>
        <taxon>Orbiliomycetes</taxon>
        <taxon>Orbiliales</taxon>
        <taxon>Orbiliaceae</taxon>
        <taxon>Drechslerella</taxon>
    </lineage>
</organism>
<sequence>MEDISLGQALGGLRIANNPDFTPPDTPVQSSRSQARTTEQDRADGTESARTSNHILQISALDAAGESAGGSRHIEDTEARQAYSESEPLAAYMGSNYGPHRSSDNMPRQELIRSYSDYPPHHPPRDPALAPGHPQMRNSVVGDGLYRERSVRNSTAGPSRDGSRPHRPSQSIYAVENGPPISSEEWRDRGAAVSIQRHIDSNGNQTHRIVKKGVQDFNFGRTLGEGSYSTVLAATDRQTLTEYAIKVLDKRHIIKEKKVKYVNIEKNTLNRLGDHPGIVRLYYTFQDDRSLYFVLDLAAGGELLGFVKKLGSFDEECTRFYGAQILDAIEYMHSKGVIHRDLKPENVLLDDQMHVKITDFGTAKLLEMPPPTRSGTGDGRSHLQDQDFADNIGIPAHERANSFVGTAEYVSPELLTDKAACKGSDLWAFGCIIFQLLAGRPPFKAGNEYQTFQKIVNLDYQFPPGFPKVARDLVERLLVLDPTKRLTIEHIKSHPFFEGIIWGKRLWKQKAPRLKPYTPPTEQPKLIKLDSTTSSSRPMPPKVITELPPPTQLDLQWSPVLTKTNERILKVGNMTVTSAPAPQSFGTHVAGIGAGGNDASKVKTEIDLLGLGVVARLAPASSSQKPGSAFAIDTKDKCFTFEDPKDPASEWLETIENARDLASAQANNDDQSQSHSNSPATTLNGTLTMDKTDDPQLDDAILNCHRSANPQILSKYLQDNELTRHYVIIAASQYANVIAHESALTLLDRPLTYGTIVKRSPKDLQSGTVLEISVVKQIEAEDLIFAREWEVGDYVVWNNCWLGEVLKRTKPRGGQAQTPTQAASDQPSTNSRPPNDARSNLFAFLDHFVPPEPADSEEPSDFEVGQIVETAKGNLRRGKWRFGAYDPNIEPVGKVVEVRAVSLCIDWICQNMMLKKFHRLSDGGNGLKAVDLERYDRIRFRDFDAAIEKYNSEDRRAANLGTIEKVSRSSTLGYDDLSVTREQSVDLIRCDSSDEHELWPGDFVITKPEVGSQPQTLAAPPHAQTAAPTAPPPTPSAPGPEGSDPPLVFVSPKELGVVQSVDAARSVTGPLDADRIEDVSMYEVAAHPALSICRGDFVLVAPEHVGEAANNPGNATTSTLLGSTASPSDQPSGGPSGQQSTLGAIGEALRGIVDTGLIANLSASLINTTNPQLHTLSRMLHQFPLGLRVDKGLDGLITVRLGALEEVRNIQVPIERLTVVFDADDFDDEGEDDENMDDDSLGIGSSDGASHSGESDYSMEADDWISEQIFYEGGEPVEAGNEADWLTDEESASNADEMEVDEPAESANKDADENHVTAEPTTIEPEPAGQASAGEAARPRTTRKSPPKFSILDQPVPSDHAFVGHPAVEQSSTFLRRINKEHKILQSSLPDEIFVRTWESRLDLLRVLIVGPRNTPYELAPFVFDFQLGPNFPSGPPTGYFHSWTNGIGRVNPNLYEDGKICLSLLGTWHGEKKSENWSSSGSSLLQVLVSLMGLVLVKEPYYNEAGFNVYLGAEEATVNANLYSERAYILSRGFVKRVLEQPVPGLEDILVWLYDPRLESGMQLLREVVTKGKEVVKNSEEGIMLSSASTTVSVTPALASTGTDGIPRLTAGAIVLLRKTLASLDDMLANVYG</sequence>
<dbReference type="Gene3D" id="3.10.110.10">
    <property type="entry name" value="Ubiquitin Conjugating Enzyme"/>
    <property type="match status" value="1"/>
</dbReference>
<dbReference type="SUPFAM" id="SSF56112">
    <property type="entry name" value="Protein kinase-like (PK-like)"/>
    <property type="match status" value="1"/>
</dbReference>
<feature type="region of interest" description="Disordered" evidence="11">
    <location>
        <begin position="811"/>
        <end position="836"/>
    </location>
</feature>
<evidence type="ECO:0000256" key="2">
    <source>
        <dbReference type="ARBA" id="ARBA00012513"/>
    </source>
</evidence>
<dbReference type="PANTHER" id="PTHR24356:SF163">
    <property type="entry name" value="3-PHOSPHOINOSITIDE-DEPENDENT PROTEIN KINASE 1-RELATED"/>
    <property type="match status" value="1"/>
</dbReference>
<dbReference type="Gene3D" id="1.10.510.10">
    <property type="entry name" value="Transferase(Phosphotransferase) domain 1"/>
    <property type="match status" value="1"/>
</dbReference>
<feature type="compositionally biased region" description="Polar residues" evidence="11">
    <location>
        <begin position="27"/>
        <end position="37"/>
    </location>
</feature>
<evidence type="ECO:0000259" key="13">
    <source>
        <dbReference type="PROSITE" id="PS50127"/>
    </source>
</evidence>
<keyword evidence="6 14" id="KW-0418">Kinase</keyword>
<feature type="compositionally biased region" description="Basic and acidic residues" evidence="11">
    <location>
        <begin position="38"/>
        <end position="47"/>
    </location>
</feature>
<feature type="region of interest" description="Disordered" evidence="11">
    <location>
        <begin position="1225"/>
        <end position="1257"/>
    </location>
</feature>
<comment type="similarity">
    <text evidence="1">Belongs to the protein kinase superfamily. AGC Ser/Thr protein kinase family. PDPK1 subfamily.</text>
</comment>
<evidence type="ECO:0000256" key="3">
    <source>
        <dbReference type="ARBA" id="ARBA00022527"/>
    </source>
</evidence>
<feature type="region of interest" description="Disordered" evidence="11">
    <location>
        <begin position="1"/>
        <end position="83"/>
    </location>
</feature>
<evidence type="ECO:0000256" key="10">
    <source>
        <dbReference type="PROSITE-ProRule" id="PRU10141"/>
    </source>
</evidence>
<comment type="catalytic activity">
    <reaction evidence="8">
        <text>L-threonyl-[protein] + ATP = O-phospho-L-threonyl-[protein] + ADP + H(+)</text>
        <dbReference type="Rhea" id="RHEA:46608"/>
        <dbReference type="Rhea" id="RHEA-COMP:11060"/>
        <dbReference type="Rhea" id="RHEA-COMP:11605"/>
        <dbReference type="ChEBI" id="CHEBI:15378"/>
        <dbReference type="ChEBI" id="CHEBI:30013"/>
        <dbReference type="ChEBI" id="CHEBI:30616"/>
        <dbReference type="ChEBI" id="CHEBI:61977"/>
        <dbReference type="ChEBI" id="CHEBI:456216"/>
        <dbReference type="EC" id="2.7.11.1"/>
    </reaction>
</comment>
<comment type="catalytic activity">
    <reaction evidence="9">
        <text>L-seryl-[protein] + ATP = O-phospho-L-seryl-[protein] + ADP + H(+)</text>
        <dbReference type="Rhea" id="RHEA:17989"/>
        <dbReference type="Rhea" id="RHEA-COMP:9863"/>
        <dbReference type="Rhea" id="RHEA-COMP:11604"/>
        <dbReference type="ChEBI" id="CHEBI:15378"/>
        <dbReference type="ChEBI" id="CHEBI:29999"/>
        <dbReference type="ChEBI" id="CHEBI:30616"/>
        <dbReference type="ChEBI" id="CHEBI:83421"/>
        <dbReference type="ChEBI" id="CHEBI:456216"/>
        <dbReference type="EC" id="2.7.11.1"/>
    </reaction>
</comment>
<feature type="compositionally biased region" description="Acidic residues" evidence="11">
    <location>
        <begin position="1225"/>
        <end position="1240"/>
    </location>
</feature>
<evidence type="ECO:0000256" key="8">
    <source>
        <dbReference type="ARBA" id="ARBA00047899"/>
    </source>
</evidence>
<name>A0AAD6IVD2_DREDA</name>
<accession>A0AAD6IVD2</accession>
<keyword evidence="15" id="KW-1185">Reference proteome</keyword>
<keyword evidence="3" id="KW-0723">Serine/threonine-protein kinase</keyword>
<dbReference type="InterPro" id="IPR050236">
    <property type="entry name" value="Ser_Thr_kinase_AGC"/>
</dbReference>
<dbReference type="InterPro" id="IPR016135">
    <property type="entry name" value="UBQ-conjugating_enzyme/RWD"/>
</dbReference>
<dbReference type="CDD" id="cd05581">
    <property type="entry name" value="STKc_PDK1"/>
    <property type="match status" value="1"/>
</dbReference>
<feature type="binding site" evidence="10">
    <location>
        <position position="246"/>
    </location>
    <ligand>
        <name>ATP</name>
        <dbReference type="ChEBI" id="CHEBI:30616"/>
    </ligand>
</feature>
<comment type="caution">
    <text evidence="14">The sequence shown here is derived from an EMBL/GenBank/DDBJ whole genome shotgun (WGS) entry which is preliminary data.</text>
</comment>
<protein>
    <recommendedName>
        <fullName evidence="2">non-specific serine/threonine protein kinase</fullName>
        <ecNumber evidence="2">2.7.11.1</ecNumber>
    </recommendedName>
</protein>
<feature type="region of interest" description="Disordered" evidence="11">
    <location>
        <begin position="1012"/>
        <end position="1045"/>
    </location>
</feature>
<dbReference type="FunFam" id="3.30.200.20:FF:000128">
    <property type="entry name" value="Serine/threonine-protein kinase ksg1"/>
    <property type="match status" value="1"/>
</dbReference>
<dbReference type="InterPro" id="IPR017441">
    <property type="entry name" value="Protein_kinase_ATP_BS"/>
</dbReference>
<feature type="domain" description="UBC core" evidence="13">
    <location>
        <begin position="1373"/>
        <end position="1548"/>
    </location>
</feature>
<dbReference type="PANTHER" id="PTHR24356">
    <property type="entry name" value="SERINE/THREONINE-PROTEIN KINASE"/>
    <property type="match status" value="1"/>
</dbReference>
<dbReference type="InterPro" id="IPR000719">
    <property type="entry name" value="Prot_kinase_dom"/>
</dbReference>
<dbReference type="EC" id="2.7.11.1" evidence="2"/>
<dbReference type="InterPro" id="IPR000608">
    <property type="entry name" value="UBC"/>
</dbReference>
<evidence type="ECO:0000256" key="9">
    <source>
        <dbReference type="ARBA" id="ARBA00048679"/>
    </source>
</evidence>
<evidence type="ECO:0000256" key="6">
    <source>
        <dbReference type="ARBA" id="ARBA00022777"/>
    </source>
</evidence>
<feature type="compositionally biased region" description="Low complexity" evidence="11">
    <location>
        <begin position="667"/>
        <end position="678"/>
    </location>
</feature>
<feature type="compositionally biased region" description="Low complexity" evidence="11">
    <location>
        <begin position="1115"/>
        <end position="1140"/>
    </location>
</feature>
<evidence type="ECO:0000256" key="7">
    <source>
        <dbReference type="ARBA" id="ARBA00022840"/>
    </source>
</evidence>
<evidence type="ECO:0000313" key="14">
    <source>
        <dbReference type="EMBL" id="KAJ6257097.1"/>
    </source>
</evidence>
<dbReference type="FunFam" id="1.10.510.10:FF:000163">
    <property type="entry name" value="3-phosphoinositide-dependent protein kinase 1"/>
    <property type="match status" value="1"/>
</dbReference>
<dbReference type="CDD" id="cd23837">
    <property type="entry name" value="UBCc_UBE2O"/>
    <property type="match status" value="1"/>
</dbReference>
<dbReference type="GO" id="GO:0005524">
    <property type="term" value="F:ATP binding"/>
    <property type="evidence" value="ECO:0007669"/>
    <property type="project" value="UniProtKB-UniRule"/>
</dbReference>
<reference evidence="14" key="1">
    <citation type="submission" date="2023-01" db="EMBL/GenBank/DDBJ databases">
        <title>The chitinases involved in constricting ring structure development in the nematode-trapping fungus Drechslerella dactyloides.</title>
        <authorList>
            <person name="Wang R."/>
            <person name="Zhang L."/>
            <person name="Tang P."/>
            <person name="Li S."/>
            <person name="Liang L."/>
        </authorList>
    </citation>
    <scope>NUCLEOTIDE SEQUENCE</scope>
    <source>
        <strain evidence="14">YMF1.00031</strain>
    </source>
</reference>
<evidence type="ECO:0000256" key="4">
    <source>
        <dbReference type="ARBA" id="ARBA00022679"/>
    </source>
</evidence>
<dbReference type="PROSITE" id="PS50127">
    <property type="entry name" value="UBC_2"/>
    <property type="match status" value="1"/>
</dbReference>
<feature type="compositionally biased region" description="Low complexity" evidence="11">
    <location>
        <begin position="1013"/>
        <end position="1028"/>
    </location>
</feature>
<dbReference type="Gene3D" id="3.30.200.20">
    <property type="entry name" value="Phosphorylase Kinase, domain 1"/>
    <property type="match status" value="1"/>
</dbReference>
<dbReference type="PROSITE" id="PS00107">
    <property type="entry name" value="PROTEIN_KINASE_ATP"/>
    <property type="match status" value="1"/>
</dbReference>
<dbReference type="SMART" id="SM00220">
    <property type="entry name" value="S_TKc"/>
    <property type="match status" value="1"/>
</dbReference>
<dbReference type="EMBL" id="JAQGDS010000011">
    <property type="protein sequence ID" value="KAJ6257097.1"/>
    <property type="molecule type" value="Genomic_DNA"/>
</dbReference>
<feature type="compositionally biased region" description="Acidic residues" evidence="11">
    <location>
        <begin position="1289"/>
        <end position="1304"/>
    </location>
</feature>
<dbReference type="Pfam" id="PF00069">
    <property type="entry name" value="Pkinase"/>
    <property type="match status" value="1"/>
</dbReference>
<feature type="region of interest" description="Disordered" evidence="11">
    <location>
        <begin position="1289"/>
        <end position="1356"/>
    </location>
</feature>
<dbReference type="PROSITE" id="PS50011">
    <property type="entry name" value="PROTEIN_KINASE_DOM"/>
    <property type="match status" value="1"/>
</dbReference>
<feature type="region of interest" description="Disordered" evidence="11">
    <location>
        <begin position="114"/>
        <end position="184"/>
    </location>
</feature>
<dbReference type="PROSITE" id="PS00108">
    <property type="entry name" value="PROTEIN_KINASE_ST"/>
    <property type="match status" value="1"/>
</dbReference>
<feature type="compositionally biased region" description="Polar residues" evidence="11">
    <location>
        <begin position="815"/>
        <end position="833"/>
    </location>
</feature>
<feature type="region of interest" description="Disordered" evidence="11">
    <location>
        <begin position="1109"/>
        <end position="1141"/>
    </location>
</feature>
<evidence type="ECO:0000256" key="5">
    <source>
        <dbReference type="ARBA" id="ARBA00022741"/>
    </source>
</evidence>
<feature type="compositionally biased region" description="Polar residues" evidence="11">
    <location>
        <begin position="679"/>
        <end position="689"/>
    </location>
</feature>
<keyword evidence="7 10" id="KW-0067">ATP-binding</keyword>
<evidence type="ECO:0000256" key="11">
    <source>
        <dbReference type="SAM" id="MobiDB-lite"/>
    </source>
</evidence>
<feature type="compositionally biased region" description="Pro residues" evidence="11">
    <location>
        <begin position="1029"/>
        <end position="1038"/>
    </location>
</feature>
<feature type="domain" description="Protein kinase" evidence="12">
    <location>
        <begin position="217"/>
        <end position="497"/>
    </location>
</feature>
<dbReference type="Proteomes" id="UP001221413">
    <property type="component" value="Unassembled WGS sequence"/>
</dbReference>